<evidence type="ECO:0000313" key="4">
    <source>
        <dbReference type="Proteomes" id="UP000076612"/>
    </source>
</evidence>
<dbReference type="InterPro" id="IPR012338">
    <property type="entry name" value="Beta-lactam/transpept-like"/>
</dbReference>
<feature type="domain" description="Beta-lactamase class A catalytic" evidence="1">
    <location>
        <begin position="23"/>
        <end position="264"/>
    </location>
</feature>
<evidence type="ECO:0000313" key="3">
    <source>
        <dbReference type="EMBL" id="PAK96755.1"/>
    </source>
</evidence>
<dbReference type="Proteomes" id="UP000076612">
    <property type="component" value="Unassembled WGS sequence"/>
</dbReference>
<dbReference type="RefSeq" id="WP_009376623.1">
    <property type="nucleotide sequence ID" value="NZ_CBDRLP010000004.1"/>
</dbReference>
<dbReference type="Pfam" id="PF13354">
    <property type="entry name" value="Beta-lactamase2"/>
    <property type="match status" value="1"/>
</dbReference>
<name>A0A165E8P9_9MICO</name>
<dbReference type="STRING" id="33889.AVW13_08655"/>
<reference evidence="3 5" key="3">
    <citation type="submission" date="2017-04" db="EMBL/GenBank/DDBJ databases">
        <title>Kefir bacterial isolates.</title>
        <authorList>
            <person name="Kim Y."/>
            <person name="Blasche S."/>
            <person name="Patil K.R."/>
        </authorList>
    </citation>
    <scope>NUCLEOTIDE SEQUENCE [LARGE SCALE GENOMIC DNA]</scope>
    <source>
        <strain evidence="3 5">OG2</strain>
    </source>
</reference>
<gene>
    <name evidence="2" type="ORF">AVW13_08655</name>
    <name evidence="3" type="ORF">B8X04_02290</name>
</gene>
<protein>
    <submittedName>
        <fullName evidence="3">Serine hydrolase</fullName>
    </submittedName>
</protein>
<dbReference type="PANTHER" id="PTHR35333:SF3">
    <property type="entry name" value="BETA-LACTAMASE-TYPE TRANSPEPTIDASE FOLD CONTAINING PROTEIN"/>
    <property type="match status" value="1"/>
</dbReference>
<accession>A0A165E8P9</accession>
<proteinExistence type="predicted"/>
<dbReference type="EMBL" id="LQQR01000013">
    <property type="protein sequence ID" value="KZE21523.1"/>
    <property type="molecule type" value="Genomic_DNA"/>
</dbReference>
<dbReference type="EMBL" id="NCWY01000002">
    <property type="protein sequence ID" value="PAK96755.1"/>
    <property type="molecule type" value="Genomic_DNA"/>
</dbReference>
<dbReference type="PANTHER" id="PTHR35333">
    <property type="entry name" value="BETA-LACTAMASE"/>
    <property type="match status" value="1"/>
</dbReference>
<dbReference type="SUPFAM" id="SSF56601">
    <property type="entry name" value="beta-lactamase/transpeptidase-like"/>
    <property type="match status" value="1"/>
</dbReference>
<dbReference type="GO" id="GO:0008800">
    <property type="term" value="F:beta-lactamase activity"/>
    <property type="evidence" value="ECO:0007669"/>
    <property type="project" value="InterPro"/>
</dbReference>
<dbReference type="GO" id="GO:0030655">
    <property type="term" value="P:beta-lactam antibiotic catabolic process"/>
    <property type="evidence" value="ECO:0007669"/>
    <property type="project" value="InterPro"/>
</dbReference>
<dbReference type="InterPro" id="IPR045155">
    <property type="entry name" value="Beta-lactam_cat"/>
</dbReference>
<dbReference type="AlphaFoldDB" id="A0A165E8P9"/>
<reference evidence="2" key="2">
    <citation type="submission" date="2016-01" db="EMBL/GenBank/DDBJ databases">
        <authorList>
            <person name="Hong K.W."/>
        </authorList>
    </citation>
    <scope>NUCLEOTIDE SEQUENCE</scope>
    <source>
        <strain evidence="2">M40</strain>
    </source>
</reference>
<dbReference type="Proteomes" id="UP000216867">
    <property type="component" value="Unassembled WGS sequence"/>
</dbReference>
<reference evidence="4" key="1">
    <citation type="submission" date="2016-01" db="EMBL/GenBank/DDBJ databases">
        <title>Draft genome of Chromobacterium sp. F49.</title>
        <authorList>
            <person name="Hong K.W."/>
        </authorList>
    </citation>
    <scope>NUCLEOTIDE SEQUENCE [LARGE SCALE GENOMIC DNA]</scope>
    <source>
        <strain evidence="4">M40</strain>
    </source>
</reference>
<comment type="caution">
    <text evidence="3">The sequence shown here is derived from an EMBL/GenBank/DDBJ whole genome shotgun (WGS) entry which is preliminary data.</text>
</comment>
<dbReference type="InterPro" id="IPR000871">
    <property type="entry name" value="Beta-lactam_class-A"/>
</dbReference>
<dbReference type="GeneID" id="99774407"/>
<organism evidence="3 5">
    <name type="scientific">Brevibacterium casei</name>
    <dbReference type="NCBI Taxonomy" id="33889"/>
    <lineage>
        <taxon>Bacteria</taxon>
        <taxon>Bacillati</taxon>
        <taxon>Actinomycetota</taxon>
        <taxon>Actinomycetes</taxon>
        <taxon>Micrococcales</taxon>
        <taxon>Brevibacteriaceae</taxon>
        <taxon>Brevibacterium</taxon>
    </lineage>
</organism>
<dbReference type="GO" id="GO:0046677">
    <property type="term" value="P:response to antibiotic"/>
    <property type="evidence" value="ECO:0007669"/>
    <property type="project" value="InterPro"/>
</dbReference>
<evidence type="ECO:0000313" key="5">
    <source>
        <dbReference type="Proteomes" id="UP000216867"/>
    </source>
</evidence>
<evidence type="ECO:0000259" key="1">
    <source>
        <dbReference type="Pfam" id="PF13354"/>
    </source>
</evidence>
<dbReference type="Gene3D" id="3.40.710.10">
    <property type="entry name" value="DD-peptidase/beta-lactamase superfamily"/>
    <property type="match status" value="1"/>
</dbReference>
<sequence length="295" mass="31401">MSETVIDEINGVWTSLGAQGFLFAEDLETHRSVGIRESARIPLASVGKVAIVAGLLDAAADGVLDLTRRVVVDPTTATPGGTGISGLHDPVEMSLRDLAAMALSVSDNAAADTLFALVGPERITALLHRFGIRSFDVVAPMSHLYDVLAEVAGGDEARALAVAVADARSGRVPQLPDSAFNTGTVRATARLFELIHTGRLLGAEDSAVLRDLLRRQIFRHRIAAGFPMDAVSYYGKTGTFLNFRHEAGVIVDSDGTAYSIAIFTRSTIATFSQPELDASIGYCARLAIEHLRSLR</sequence>
<evidence type="ECO:0000313" key="2">
    <source>
        <dbReference type="EMBL" id="KZE21523.1"/>
    </source>
</evidence>
<keyword evidence="3" id="KW-0378">Hydrolase</keyword>